<name>A0ACC2WGH4_9TREE</name>
<dbReference type="EMBL" id="JASBWR010000012">
    <property type="protein sequence ID" value="KAJ9110420.1"/>
    <property type="molecule type" value="Genomic_DNA"/>
</dbReference>
<protein>
    <submittedName>
        <fullName evidence="1">Uncharacterized protein</fullName>
    </submittedName>
</protein>
<dbReference type="Proteomes" id="UP001241377">
    <property type="component" value="Unassembled WGS sequence"/>
</dbReference>
<gene>
    <name evidence="1" type="ORF">QFC19_001545</name>
</gene>
<organism evidence="1 2">
    <name type="scientific">Naganishia cerealis</name>
    <dbReference type="NCBI Taxonomy" id="610337"/>
    <lineage>
        <taxon>Eukaryota</taxon>
        <taxon>Fungi</taxon>
        <taxon>Dikarya</taxon>
        <taxon>Basidiomycota</taxon>
        <taxon>Agaricomycotina</taxon>
        <taxon>Tremellomycetes</taxon>
        <taxon>Filobasidiales</taxon>
        <taxon>Filobasidiaceae</taxon>
        <taxon>Naganishia</taxon>
    </lineage>
</organism>
<proteinExistence type="predicted"/>
<reference evidence="1" key="1">
    <citation type="submission" date="2023-04" db="EMBL/GenBank/DDBJ databases">
        <title>Draft Genome sequencing of Naganishia species isolated from polar environments using Oxford Nanopore Technology.</title>
        <authorList>
            <person name="Leo P."/>
            <person name="Venkateswaran K."/>
        </authorList>
    </citation>
    <scope>NUCLEOTIDE SEQUENCE</scope>
    <source>
        <strain evidence="1">MNA-CCFEE 5261</strain>
    </source>
</reference>
<comment type="caution">
    <text evidence="1">The sequence shown here is derived from an EMBL/GenBank/DDBJ whole genome shotgun (WGS) entry which is preliminary data.</text>
</comment>
<accession>A0ACC2WGH4</accession>
<evidence type="ECO:0000313" key="1">
    <source>
        <dbReference type="EMBL" id="KAJ9110420.1"/>
    </source>
</evidence>
<evidence type="ECO:0000313" key="2">
    <source>
        <dbReference type="Proteomes" id="UP001241377"/>
    </source>
</evidence>
<keyword evidence="2" id="KW-1185">Reference proteome</keyword>
<sequence>MVASTCPSAPLITVFGSTGNQGGSVIDHLISSSKPYRIRAVTRDSSKPLARKLEETGCEVIQAELGNKDQVEHAVKGAEIVFTYIWSGTESVSKVSRGQYTKVEHFDTKAQLTDLARSEGLPVITVSAAMYMENFLGMMAPRKQEDGTYVFALPIPPTTILHLIHTRRDYGAYVLGALESGKVDALKGEVLACAEEIAVEDVAKQWGEETPLALLNRECVRRGSLRSFETVNNVKTLFFQLPVEQFQAQAGDDLTQMFQWFQDFGYYGGKDIAPSQEVLRPDVKVDKWRDFVKRSDWSKVLN</sequence>